<accession>A0A9D4KY13</accession>
<comment type="caution">
    <text evidence="1">The sequence shown here is derived from an EMBL/GenBank/DDBJ whole genome shotgun (WGS) entry which is preliminary data.</text>
</comment>
<dbReference type="Proteomes" id="UP000828390">
    <property type="component" value="Unassembled WGS sequence"/>
</dbReference>
<evidence type="ECO:0000313" key="1">
    <source>
        <dbReference type="EMBL" id="KAH3848046.1"/>
    </source>
</evidence>
<dbReference type="EMBL" id="JAIWYP010000003">
    <property type="protein sequence ID" value="KAH3848046.1"/>
    <property type="molecule type" value="Genomic_DNA"/>
</dbReference>
<organism evidence="1 2">
    <name type="scientific">Dreissena polymorpha</name>
    <name type="common">Zebra mussel</name>
    <name type="synonym">Mytilus polymorpha</name>
    <dbReference type="NCBI Taxonomy" id="45954"/>
    <lineage>
        <taxon>Eukaryota</taxon>
        <taxon>Metazoa</taxon>
        <taxon>Spiralia</taxon>
        <taxon>Lophotrochozoa</taxon>
        <taxon>Mollusca</taxon>
        <taxon>Bivalvia</taxon>
        <taxon>Autobranchia</taxon>
        <taxon>Heteroconchia</taxon>
        <taxon>Euheterodonta</taxon>
        <taxon>Imparidentia</taxon>
        <taxon>Neoheterodontei</taxon>
        <taxon>Myida</taxon>
        <taxon>Dreissenoidea</taxon>
        <taxon>Dreissenidae</taxon>
        <taxon>Dreissena</taxon>
    </lineage>
</organism>
<reference evidence="1" key="1">
    <citation type="journal article" date="2019" name="bioRxiv">
        <title>The Genome of the Zebra Mussel, Dreissena polymorpha: A Resource for Invasive Species Research.</title>
        <authorList>
            <person name="McCartney M.A."/>
            <person name="Auch B."/>
            <person name="Kono T."/>
            <person name="Mallez S."/>
            <person name="Zhang Y."/>
            <person name="Obille A."/>
            <person name="Becker A."/>
            <person name="Abrahante J.E."/>
            <person name="Garbe J."/>
            <person name="Badalamenti J.P."/>
            <person name="Herman A."/>
            <person name="Mangelson H."/>
            <person name="Liachko I."/>
            <person name="Sullivan S."/>
            <person name="Sone E.D."/>
            <person name="Koren S."/>
            <person name="Silverstein K.A.T."/>
            <person name="Beckman K.B."/>
            <person name="Gohl D.M."/>
        </authorList>
    </citation>
    <scope>NUCLEOTIDE SEQUENCE</scope>
    <source>
        <strain evidence="1">Duluth1</strain>
        <tissue evidence="1">Whole animal</tissue>
    </source>
</reference>
<gene>
    <name evidence="1" type="ORF">DPMN_090384</name>
</gene>
<reference evidence="1" key="2">
    <citation type="submission" date="2020-11" db="EMBL/GenBank/DDBJ databases">
        <authorList>
            <person name="McCartney M.A."/>
            <person name="Auch B."/>
            <person name="Kono T."/>
            <person name="Mallez S."/>
            <person name="Becker A."/>
            <person name="Gohl D.M."/>
            <person name="Silverstein K.A.T."/>
            <person name="Koren S."/>
            <person name="Bechman K.B."/>
            <person name="Herman A."/>
            <person name="Abrahante J.E."/>
            <person name="Garbe J."/>
        </authorList>
    </citation>
    <scope>NUCLEOTIDE SEQUENCE</scope>
    <source>
        <strain evidence="1">Duluth1</strain>
        <tissue evidence="1">Whole animal</tissue>
    </source>
</reference>
<dbReference type="InterPro" id="IPR036397">
    <property type="entry name" value="RNaseH_sf"/>
</dbReference>
<proteinExistence type="predicted"/>
<name>A0A9D4KY13_DREPO</name>
<dbReference type="AlphaFoldDB" id="A0A9D4KY13"/>
<dbReference type="Gene3D" id="3.30.420.10">
    <property type="entry name" value="Ribonuclease H-like superfamily/Ribonuclease H"/>
    <property type="match status" value="1"/>
</dbReference>
<sequence>MGEHIGDKLKFVKRDVFARGFMAWDAVSSRGKSEIRIIPKGTKVNSGFYINTVMKSFIRIDILRLFPESKLVMTFHYDSASSHTSKHTVDFLKYQNIKFITTE</sequence>
<keyword evidence="2" id="KW-1185">Reference proteome</keyword>
<evidence type="ECO:0000313" key="2">
    <source>
        <dbReference type="Proteomes" id="UP000828390"/>
    </source>
</evidence>
<dbReference type="GO" id="GO:0003676">
    <property type="term" value="F:nucleic acid binding"/>
    <property type="evidence" value="ECO:0007669"/>
    <property type="project" value="InterPro"/>
</dbReference>
<protein>
    <submittedName>
        <fullName evidence="1">Uncharacterized protein</fullName>
    </submittedName>
</protein>